<proteinExistence type="predicted"/>
<organism evidence="1">
    <name type="scientific">Hydrogenobacter sp</name>
    <dbReference type="NCBI Taxonomy" id="2152829"/>
    <lineage>
        <taxon>Bacteria</taxon>
        <taxon>Pseudomonadati</taxon>
        <taxon>Aquificota</taxon>
        <taxon>Aquificia</taxon>
        <taxon>Aquificales</taxon>
        <taxon>Aquificaceae</taxon>
        <taxon>Hydrogenobacter</taxon>
    </lineage>
</organism>
<name>A0A7C2ZN15_9AQUI</name>
<reference evidence="1" key="1">
    <citation type="journal article" date="2020" name="mSystems">
        <title>Genome- and Community-Level Interaction Insights into Carbon Utilization and Element Cycling Functions of Hydrothermarchaeota in Hydrothermal Sediment.</title>
        <authorList>
            <person name="Zhou Z."/>
            <person name="Liu Y."/>
            <person name="Xu W."/>
            <person name="Pan J."/>
            <person name="Luo Z.H."/>
            <person name="Li M."/>
        </authorList>
    </citation>
    <scope>NUCLEOTIDE SEQUENCE [LARGE SCALE GENOMIC DNA]</scope>
    <source>
        <strain evidence="1">SpSt-132</strain>
    </source>
</reference>
<protein>
    <submittedName>
        <fullName evidence="1">Uncharacterized protein</fullName>
    </submittedName>
</protein>
<comment type="caution">
    <text evidence="1">The sequence shown here is derived from an EMBL/GenBank/DDBJ whole genome shotgun (WGS) entry which is preliminary data.</text>
</comment>
<dbReference type="EMBL" id="DSFP01000022">
    <property type="protein sequence ID" value="HEW45373.1"/>
    <property type="molecule type" value="Genomic_DNA"/>
</dbReference>
<evidence type="ECO:0000313" key="1">
    <source>
        <dbReference type="EMBL" id="HEW45373.1"/>
    </source>
</evidence>
<accession>A0A7C2ZN15</accession>
<gene>
    <name evidence="1" type="ORF">ENO47_01690</name>
</gene>
<sequence>MITINAKLLFSSYQDKEKVLNLMRIWPSAMRCAYGRYSLSELMGNPIWAQVPVVGNWGGSLCEGTGYF</sequence>
<dbReference type="AlphaFoldDB" id="A0A7C2ZN15"/>